<dbReference type="Pfam" id="PF03983">
    <property type="entry name" value="SHD1"/>
    <property type="match status" value="1"/>
</dbReference>
<dbReference type="InterPro" id="IPR035437">
    <property type="entry name" value="SNase_OB-fold_sf"/>
</dbReference>
<dbReference type="PROSITE" id="PS01123">
    <property type="entry name" value="TNASE_1"/>
    <property type="match status" value="1"/>
</dbReference>
<gene>
    <name evidence="5" type="primary">nucH_1</name>
    <name evidence="5" type="ORF">ETAA8_36200</name>
</gene>
<dbReference type="Proteomes" id="UP000315017">
    <property type="component" value="Chromosome"/>
</dbReference>
<evidence type="ECO:0000259" key="4">
    <source>
        <dbReference type="PROSITE" id="PS50830"/>
    </source>
</evidence>
<evidence type="ECO:0000313" key="5">
    <source>
        <dbReference type="EMBL" id="QDU28518.1"/>
    </source>
</evidence>
<name>A0A517YE64_9BACT</name>
<dbReference type="KEGG" id="aagg:ETAA8_36200"/>
<keyword evidence="6" id="KW-1185">Reference proteome</keyword>
<dbReference type="GO" id="GO:0008092">
    <property type="term" value="F:cytoskeletal protein binding"/>
    <property type="evidence" value="ECO:0007669"/>
    <property type="project" value="InterPro"/>
</dbReference>
<dbReference type="EMBL" id="CP036274">
    <property type="protein sequence ID" value="QDU28518.1"/>
    <property type="molecule type" value="Genomic_DNA"/>
</dbReference>
<dbReference type="InterPro" id="IPR016071">
    <property type="entry name" value="Staphylococal_nuclease_OB-fold"/>
</dbReference>
<protein>
    <submittedName>
        <fullName evidence="5">Thermonuclease</fullName>
        <ecNumber evidence="5">3.1.31.1</ecNumber>
    </submittedName>
</protein>
<dbReference type="GO" id="GO:0030674">
    <property type="term" value="F:protein-macromolecule adaptor activity"/>
    <property type="evidence" value="ECO:0007669"/>
    <property type="project" value="InterPro"/>
</dbReference>
<dbReference type="PANTHER" id="PTHR12302">
    <property type="entry name" value="EBNA2 BINDING PROTEIN P100"/>
    <property type="match status" value="1"/>
</dbReference>
<evidence type="ECO:0000313" key="6">
    <source>
        <dbReference type="Proteomes" id="UP000315017"/>
    </source>
</evidence>
<dbReference type="Gene3D" id="2.40.50.90">
    <property type="match status" value="1"/>
</dbReference>
<dbReference type="GO" id="GO:0042802">
    <property type="term" value="F:identical protein binding"/>
    <property type="evidence" value="ECO:0007669"/>
    <property type="project" value="InterPro"/>
</dbReference>
<dbReference type="InterPro" id="IPR002071">
    <property type="entry name" value="Thermonucl_AS"/>
</dbReference>
<keyword evidence="3 5" id="KW-0378">Hydrolase</keyword>
<dbReference type="SMART" id="SM00318">
    <property type="entry name" value="SNc"/>
    <property type="match status" value="1"/>
</dbReference>
<evidence type="ECO:0000256" key="3">
    <source>
        <dbReference type="ARBA" id="ARBA00022801"/>
    </source>
</evidence>
<keyword evidence="1" id="KW-0540">Nuclease</keyword>
<feature type="domain" description="TNase-like" evidence="4">
    <location>
        <begin position="176"/>
        <end position="297"/>
    </location>
</feature>
<evidence type="ECO:0000256" key="2">
    <source>
        <dbReference type="ARBA" id="ARBA00022759"/>
    </source>
</evidence>
<organism evidence="5 6">
    <name type="scientific">Anatilimnocola aggregata</name>
    <dbReference type="NCBI Taxonomy" id="2528021"/>
    <lineage>
        <taxon>Bacteria</taxon>
        <taxon>Pseudomonadati</taxon>
        <taxon>Planctomycetota</taxon>
        <taxon>Planctomycetia</taxon>
        <taxon>Pirellulales</taxon>
        <taxon>Pirellulaceae</taxon>
        <taxon>Anatilimnocola</taxon>
    </lineage>
</organism>
<dbReference type="GO" id="GO:0043130">
    <property type="term" value="F:ubiquitin binding"/>
    <property type="evidence" value="ECO:0007669"/>
    <property type="project" value="InterPro"/>
</dbReference>
<dbReference type="RefSeq" id="WP_145090944.1">
    <property type="nucleotide sequence ID" value="NZ_CP036274.1"/>
</dbReference>
<evidence type="ECO:0000256" key="1">
    <source>
        <dbReference type="ARBA" id="ARBA00022722"/>
    </source>
</evidence>
<dbReference type="OrthoDB" id="9805504at2"/>
<dbReference type="Pfam" id="PF00565">
    <property type="entry name" value="SNase"/>
    <property type="match status" value="1"/>
</dbReference>
<reference evidence="5 6" key="1">
    <citation type="submission" date="2019-02" db="EMBL/GenBank/DDBJ databases">
        <title>Deep-cultivation of Planctomycetes and their phenomic and genomic characterization uncovers novel biology.</title>
        <authorList>
            <person name="Wiegand S."/>
            <person name="Jogler M."/>
            <person name="Boedeker C."/>
            <person name="Pinto D."/>
            <person name="Vollmers J."/>
            <person name="Rivas-Marin E."/>
            <person name="Kohn T."/>
            <person name="Peeters S.H."/>
            <person name="Heuer A."/>
            <person name="Rast P."/>
            <person name="Oberbeckmann S."/>
            <person name="Bunk B."/>
            <person name="Jeske O."/>
            <person name="Meyerdierks A."/>
            <person name="Storesund J.E."/>
            <person name="Kallscheuer N."/>
            <person name="Luecker S."/>
            <person name="Lage O.M."/>
            <person name="Pohl T."/>
            <person name="Merkel B.J."/>
            <person name="Hornburger P."/>
            <person name="Mueller R.-W."/>
            <person name="Bruemmer F."/>
            <person name="Labrenz M."/>
            <person name="Spormann A.M."/>
            <person name="Op den Camp H."/>
            <person name="Overmann J."/>
            <person name="Amann R."/>
            <person name="Jetten M.S.M."/>
            <person name="Mascher T."/>
            <person name="Medema M.H."/>
            <person name="Devos D.P."/>
            <person name="Kaster A.-K."/>
            <person name="Ovreas L."/>
            <person name="Rohde M."/>
            <person name="Galperin M.Y."/>
            <person name="Jogler C."/>
        </authorList>
    </citation>
    <scope>NUCLEOTIDE SEQUENCE [LARGE SCALE GENOMIC DNA]</scope>
    <source>
        <strain evidence="5 6">ETA_A8</strain>
    </source>
</reference>
<dbReference type="SUPFAM" id="SSF50199">
    <property type="entry name" value="Staphylococcal nuclease"/>
    <property type="match status" value="1"/>
</dbReference>
<dbReference type="PANTHER" id="PTHR12302:SF3">
    <property type="entry name" value="SERINE_THREONINE-PROTEIN KINASE 31"/>
    <property type="match status" value="1"/>
</dbReference>
<accession>A0A517YE64</accession>
<dbReference type="PROSITE" id="PS01284">
    <property type="entry name" value="TNASE_2"/>
    <property type="match status" value="1"/>
</dbReference>
<dbReference type="Gene3D" id="2.30.30.700">
    <property type="entry name" value="SLA1 homology domain 1"/>
    <property type="match status" value="1"/>
</dbReference>
<dbReference type="GO" id="GO:1990599">
    <property type="term" value="F:3' overhang single-stranded DNA endodeoxyribonuclease activity"/>
    <property type="evidence" value="ECO:0007669"/>
    <property type="project" value="UniProtKB-EC"/>
</dbReference>
<dbReference type="AlphaFoldDB" id="A0A517YE64"/>
<sequence length="381" mass="41164">MGRRTKASSTLTASAVVVLCAVGFCCGGPIAFVKSLSSPQKTEIKHRAAVKAAAVPSTTAEATFQFRPTTEYSDKAVIKSALPPAPVAVVPEVDAPLTAEPAQVAPPPCPDIFRKWTDDSGQFTVIAVAARWDSNEAKLQREDGKLLTLPLGKLSAVDQAYLHTVKFPPTYLPGGKVALGKAVGVTDGDTIKLIDEEKGNYTIRLEGIDAPESHQAFGTQAKKALSDKVFGKVVRVEWKETDKYGRTLGHVYFGNRHINLELVNEGMAWHYKKYSTDQNLAAAENLARDQAVGLWRDSRPIAPWDFRSGKSDAAASIPALPMPSMVPLQAPFTEMTVTVYVTTTGEKYHRGGCRHLSKSRIPISLSRAQASYSPCSVCNPP</sequence>
<dbReference type="GO" id="GO:0003676">
    <property type="term" value="F:nucleic acid binding"/>
    <property type="evidence" value="ECO:0007669"/>
    <property type="project" value="InterPro"/>
</dbReference>
<dbReference type="PROSITE" id="PS50830">
    <property type="entry name" value="TNASE_3"/>
    <property type="match status" value="1"/>
</dbReference>
<proteinExistence type="predicted"/>
<dbReference type="EC" id="3.1.31.1" evidence="5"/>
<dbReference type="InterPro" id="IPR007131">
    <property type="entry name" value="SHD1"/>
</dbReference>
<keyword evidence="2" id="KW-0255">Endonuclease</keyword>